<dbReference type="RefSeq" id="WP_130574552.1">
    <property type="nucleotide sequence ID" value="NZ_CP036170.1"/>
</dbReference>
<protein>
    <submittedName>
        <fullName evidence="1">Uncharacterized protein</fullName>
    </submittedName>
</protein>
<dbReference type="GeneID" id="62694555"/>
<dbReference type="OrthoDB" id="9869343at2"/>
<accession>A0A494WLG9</accession>
<keyword evidence="2" id="KW-1185">Reference proteome</keyword>
<evidence type="ECO:0000313" key="1">
    <source>
        <dbReference type="EMBL" id="QBF72971.1"/>
    </source>
</evidence>
<dbReference type="Proteomes" id="UP000289664">
    <property type="component" value="Chromosome"/>
</dbReference>
<reference evidence="1 2" key="1">
    <citation type="journal article" date="2019" name="Appl. Environ. Microbiol.">
        <title>Clostridium scindens ATCC 35704: integration of nutritional requirements, the complete genome sequence, and global transcriptional responses to bile acids.</title>
        <authorList>
            <person name="Devendran S."/>
            <person name="Shrestha R."/>
            <person name="Alves J.M.P."/>
            <person name="Wolf P.G."/>
            <person name="Ly L."/>
            <person name="Hernandez A.G."/>
            <person name="Mendez-Garcia C."/>
            <person name="Inboden A."/>
            <person name="Wiley J."/>
            <person name="Paul O."/>
            <person name="Allen A."/>
            <person name="Springer E."/>
            <person name="Wright C.L."/>
            <person name="Fields C.J."/>
            <person name="Daniel S.L."/>
            <person name="Ridlon J.M."/>
        </authorList>
    </citation>
    <scope>NUCLEOTIDE SEQUENCE [LARGE SCALE GENOMIC DNA]</scope>
    <source>
        <strain evidence="1 2">ATCC 35704</strain>
    </source>
</reference>
<evidence type="ECO:0000313" key="2">
    <source>
        <dbReference type="Proteomes" id="UP000289664"/>
    </source>
</evidence>
<dbReference type="KEGG" id="csci:HDCHBGLK_00317"/>
<sequence>MLKEKTERQLEEVYQSRKPYLNQKDSCEELHEMCRNCDIFCGTKNHDYSECRNLACFKNWLGLEYLDWVNGY</sequence>
<organism evidence="1 2">
    <name type="scientific">Clostridium scindens (strain ATCC 35704 / DSM 5676 / VPI 13733 / 19)</name>
    <dbReference type="NCBI Taxonomy" id="411468"/>
    <lineage>
        <taxon>Bacteria</taxon>
        <taxon>Bacillati</taxon>
        <taxon>Bacillota</taxon>
        <taxon>Clostridia</taxon>
        <taxon>Lachnospirales</taxon>
        <taxon>Lachnospiraceae</taxon>
    </lineage>
</organism>
<proteinExistence type="predicted"/>
<name>A0A494WLG9_CLOS5</name>
<gene>
    <name evidence="1" type="ORF">HDCHBGLK_00317</name>
</gene>
<dbReference type="EMBL" id="CP036170">
    <property type="protein sequence ID" value="QBF72971.1"/>
    <property type="molecule type" value="Genomic_DNA"/>
</dbReference>
<dbReference type="AlphaFoldDB" id="A0A494WLG9"/>